<keyword evidence="2" id="KW-1185">Reference proteome</keyword>
<dbReference type="OrthoDB" id="5424500at2759"/>
<gene>
    <name evidence="1" type="ORF">BDP27DRAFT_838653</name>
</gene>
<comment type="caution">
    <text evidence="1">The sequence shown here is derived from an EMBL/GenBank/DDBJ whole genome shotgun (WGS) entry which is preliminary data.</text>
</comment>
<proteinExistence type="predicted"/>
<dbReference type="EMBL" id="JADNRY010000064">
    <property type="protein sequence ID" value="KAF9068122.1"/>
    <property type="molecule type" value="Genomic_DNA"/>
</dbReference>
<name>A0A9P5PS02_9AGAR</name>
<dbReference type="AlphaFoldDB" id="A0A9P5PS02"/>
<organism evidence="1 2">
    <name type="scientific">Rhodocollybia butyracea</name>
    <dbReference type="NCBI Taxonomy" id="206335"/>
    <lineage>
        <taxon>Eukaryota</taxon>
        <taxon>Fungi</taxon>
        <taxon>Dikarya</taxon>
        <taxon>Basidiomycota</taxon>
        <taxon>Agaricomycotina</taxon>
        <taxon>Agaricomycetes</taxon>
        <taxon>Agaricomycetidae</taxon>
        <taxon>Agaricales</taxon>
        <taxon>Marasmiineae</taxon>
        <taxon>Omphalotaceae</taxon>
        <taxon>Rhodocollybia</taxon>
    </lineage>
</organism>
<protein>
    <submittedName>
        <fullName evidence="1">Uncharacterized protein</fullName>
    </submittedName>
</protein>
<evidence type="ECO:0000313" key="1">
    <source>
        <dbReference type="EMBL" id="KAF9068122.1"/>
    </source>
</evidence>
<dbReference type="Proteomes" id="UP000772434">
    <property type="component" value="Unassembled WGS sequence"/>
</dbReference>
<reference evidence="1" key="1">
    <citation type="submission" date="2020-11" db="EMBL/GenBank/DDBJ databases">
        <authorList>
            <consortium name="DOE Joint Genome Institute"/>
            <person name="Ahrendt S."/>
            <person name="Riley R."/>
            <person name="Andreopoulos W."/>
            <person name="Labutti K."/>
            <person name="Pangilinan J."/>
            <person name="Ruiz-Duenas F.J."/>
            <person name="Barrasa J.M."/>
            <person name="Sanchez-Garcia M."/>
            <person name="Camarero S."/>
            <person name="Miyauchi S."/>
            <person name="Serrano A."/>
            <person name="Linde D."/>
            <person name="Babiker R."/>
            <person name="Drula E."/>
            <person name="Ayuso-Fernandez I."/>
            <person name="Pacheco R."/>
            <person name="Padilla G."/>
            <person name="Ferreira P."/>
            <person name="Barriuso J."/>
            <person name="Kellner H."/>
            <person name="Castanera R."/>
            <person name="Alfaro M."/>
            <person name="Ramirez L."/>
            <person name="Pisabarro A.G."/>
            <person name="Kuo A."/>
            <person name="Tritt A."/>
            <person name="Lipzen A."/>
            <person name="He G."/>
            <person name="Yan M."/>
            <person name="Ng V."/>
            <person name="Cullen D."/>
            <person name="Martin F."/>
            <person name="Rosso M.-N."/>
            <person name="Henrissat B."/>
            <person name="Hibbett D."/>
            <person name="Martinez A.T."/>
            <person name="Grigoriev I.V."/>
        </authorList>
    </citation>
    <scope>NUCLEOTIDE SEQUENCE</scope>
    <source>
        <strain evidence="1">AH 40177</strain>
    </source>
</reference>
<evidence type="ECO:0000313" key="2">
    <source>
        <dbReference type="Proteomes" id="UP000772434"/>
    </source>
</evidence>
<accession>A0A9P5PS02</accession>
<sequence length="278" mass="31919">MIEVFTKILMQEKILVSPIDETHIPHLVINEKTSCLVTRSSLGKHFPNVLNKLPQKDPISYSNLCPIIGSQQFALTPRERFCHVLLGQVSNSPNPRYRPFSLRDSFDRNPISDFDQAAHDARRMGWLVQAPVTNGKLPLRLPTQWHQEYFTALLRTTPVPEVYYTMAFDDFLEEVIRNMHAKTLIQMFKRENSVPETFYSTQFSSALASLSCETFLISQVPTNNGDGLKEGVVDFACFERDWLVELMRNGSKRADHLHRFTDTAQLPCRSPETRRGMS</sequence>